<dbReference type="EC" id="3.1.3.16" evidence="5 14"/>
<comment type="function">
    <text evidence="1 14">Processively dephosphorylates Ser-5 of the heptad repeats YSPTSPS in the C-terminal domain of the largest RNA polymerase II subunit (RPB1).</text>
</comment>
<dbReference type="Proteomes" id="UP000271241">
    <property type="component" value="Unassembled WGS sequence"/>
</dbReference>
<comment type="similarity">
    <text evidence="3 14">Belongs to the SSU72 phosphatase family.</text>
</comment>
<evidence type="ECO:0000256" key="8">
    <source>
        <dbReference type="ARBA" id="ARBA00022801"/>
    </source>
</evidence>
<dbReference type="GO" id="GO:0008420">
    <property type="term" value="F:RNA polymerase II CTD heptapeptide repeat phosphatase activity"/>
    <property type="evidence" value="ECO:0007669"/>
    <property type="project" value="UniProtKB-ARBA"/>
</dbReference>
<comment type="catalytic activity">
    <reaction evidence="12 14">
        <text>O-phospho-L-threonyl-[protein] + H2O = L-threonyl-[protein] + phosphate</text>
        <dbReference type="Rhea" id="RHEA:47004"/>
        <dbReference type="Rhea" id="RHEA-COMP:11060"/>
        <dbReference type="Rhea" id="RHEA-COMP:11605"/>
        <dbReference type="ChEBI" id="CHEBI:15377"/>
        <dbReference type="ChEBI" id="CHEBI:30013"/>
        <dbReference type="ChEBI" id="CHEBI:43474"/>
        <dbReference type="ChEBI" id="CHEBI:61977"/>
        <dbReference type="EC" id="3.1.3.16"/>
    </reaction>
</comment>
<dbReference type="FunFam" id="3.40.50.2300:FF:000039">
    <property type="entry name" value="RNA polymerase II subunit A C-terminal domain phosphatase"/>
    <property type="match status" value="1"/>
</dbReference>
<keyword evidence="9 14" id="KW-0904">Protein phosphatase</keyword>
<dbReference type="AlphaFoldDB" id="A0A4P9XVG5"/>
<evidence type="ECO:0000313" key="16">
    <source>
        <dbReference type="Proteomes" id="UP000271241"/>
    </source>
</evidence>
<keyword evidence="16" id="KW-1185">Reference proteome</keyword>
<reference evidence="16" key="1">
    <citation type="journal article" date="2018" name="Nat. Microbiol.">
        <title>Leveraging single-cell genomics to expand the fungal tree of life.</title>
        <authorList>
            <person name="Ahrendt S.R."/>
            <person name="Quandt C.A."/>
            <person name="Ciobanu D."/>
            <person name="Clum A."/>
            <person name="Salamov A."/>
            <person name="Andreopoulos B."/>
            <person name="Cheng J.F."/>
            <person name="Woyke T."/>
            <person name="Pelin A."/>
            <person name="Henrissat B."/>
            <person name="Reynolds N.K."/>
            <person name="Benny G.L."/>
            <person name="Smith M.E."/>
            <person name="James T.Y."/>
            <person name="Grigoriev I.V."/>
        </authorList>
    </citation>
    <scope>NUCLEOTIDE SEQUENCE [LARGE SCALE GENOMIC DNA]</scope>
    <source>
        <strain evidence="16">RSA 1356</strain>
    </source>
</reference>
<keyword evidence="8 14" id="KW-0378">Hydrolase</keyword>
<dbReference type="Pfam" id="PF04722">
    <property type="entry name" value="Ssu72"/>
    <property type="match status" value="1"/>
</dbReference>
<name>A0A4P9XVG5_9FUNG</name>
<dbReference type="InterPro" id="IPR006811">
    <property type="entry name" value="RNA_pol_II_suA"/>
</dbReference>
<dbReference type="OrthoDB" id="57957at2759"/>
<evidence type="ECO:0000256" key="12">
    <source>
        <dbReference type="ARBA" id="ARBA00048336"/>
    </source>
</evidence>
<keyword evidence="7 14" id="KW-0507">mRNA processing</keyword>
<comment type="subunit">
    <text evidence="4 14">Component of the cleavage and polyadenylation factor (CPF) complex.</text>
</comment>
<dbReference type="PANTHER" id="PTHR20383">
    <property type="entry name" value="RNA POLYMERASE II SUBUNIT A C-TERMINAL DOMAIN PHOSPHATASE"/>
    <property type="match status" value="1"/>
</dbReference>
<dbReference type="GO" id="GO:0031124">
    <property type="term" value="P:mRNA 3'-end processing"/>
    <property type="evidence" value="ECO:0007669"/>
    <property type="project" value="UniProtKB-ARBA"/>
</dbReference>
<comment type="catalytic activity">
    <reaction evidence="11 14">
        <text>O-phospho-L-seryl-[protein] + H2O = L-seryl-[protein] + phosphate</text>
        <dbReference type="Rhea" id="RHEA:20629"/>
        <dbReference type="Rhea" id="RHEA-COMP:9863"/>
        <dbReference type="Rhea" id="RHEA-COMP:11604"/>
        <dbReference type="ChEBI" id="CHEBI:15377"/>
        <dbReference type="ChEBI" id="CHEBI:29999"/>
        <dbReference type="ChEBI" id="CHEBI:43474"/>
        <dbReference type="ChEBI" id="CHEBI:83421"/>
        <dbReference type="EC" id="3.1.3.16"/>
    </reaction>
</comment>
<dbReference type="STRING" id="78915.A0A4P9XVG5"/>
<accession>A0A4P9XVG5</accession>
<keyword evidence="10 14" id="KW-0539">Nucleus</keyword>
<proteinExistence type="inferred from homology"/>
<evidence type="ECO:0000256" key="6">
    <source>
        <dbReference type="ARBA" id="ARBA00017215"/>
    </source>
</evidence>
<evidence type="ECO:0000256" key="7">
    <source>
        <dbReference type="ARBA" id="ARBA00022664"/>
    </source>
</evidence>
<evidence type="ECO:0000313" key="15">
    <source>
        <dbReference type="EMBL" id="RKP09400.1"/>
    </source>
</evidence>
<dbReference type="GO" id="GO:0005847">
    <property type="term" value="C:mRNA cleavage and polyadenylation specificity factor complex"/>
    <property type="evidence" value="ECO:0007669"/>
    <property type="project" value="UniProtKB-ARBA"/>
</dbReference>
<evidence type="ECO:0000256" key="11">
    <source>
        <dbReference type="ARBA" id="ARBA00047761"/>
    </source>
</evidence>
<sequence>MVVTFAVVCSSNNNRSMEAHCVLRDNGFQVNSFGTGNMVRLPGTAQDRPNNYKFGTPYEQMYTELKSQDENYYGQRGILKMLDRNRRIKLAPERFQESKKHFDVVISCEERVFDAICEELMMRGGEHNRPVHIVNVEIRDNHEDAAVGGQQILDLANMIVAADDMDESMQDILEKFQQKYGDILLHSVSFY</sequence>
<evidence type="ECO:0000256" key="1">
    <source>
        <dbReference type="ARBA" id="ARBA00002497"/>
    </source>
</evidence>
<gene>
    <name evidence="15" type="ORF">THASP1DRAFT_14317</name>
</gene>
<evidence type="ECO:0000256" key="5">
    <source>
        <dbReference type="ARBA" id="ARBA00013081"/>
    </source>
</evidence>
<comment type="subcellular location">
    <subcellularLocation>
        <location evidence="2 14">Nucleus</location>
    </subcellularLocation>
</comment>
<dbReference type="EMBL" id="KZ992516">
    <property type="protein sequence ID" value="RKP09400.1"/>
    <property type="molecule type" value="Genomic_DNA"/>
</dbReference>
<evidence type="ECO:0000256" key="9">
    <source>
        <dbReference type="ARBA" id="ARBA00022912"/>
    </source>
</evidence>
<protein>
    <recommendedName>
        <fullName evidence="6 14">RNA polymerase II subunit A C-terminal domain phosphatase SSU72</fullName>
        <shortName evidence="14">CTD phosphatase SSU72</shortName>
        <ecNumber evidence="5 14">3.1.3.16</ecNumber>
    </recommendedName>
</protein>
<comment type="function">
    <text evidence="13 14">Component of the cleavage and polyadenylation factor (CPF) complex, which plays a key role in polyadenylation-dependent pre-mRNA 3'-end formation and cooperates with cleavage factors including the CFIA complex and NAB4/CFIB. SSU72 is required for 3'-end formation of snoRNAs.</text>
</comment>
<evidence type="ECO:0000256" key="14">
    <source>
        <dbReference type="RuleBase" id="RU369031"/>
    </source>
</evidence>
<evidence type="ECO:0000256" key="13">
    <source>
        <dbReference type="ARBA" id="ARBA00056106"/>
    </source>
</evidence>
<evidence type="ECO:0000256" key="4">
    <source>
        <dbReference type="ARBA" id="ARBA00011527"/>
    </source>
</evidence>
<evidence type="ECO:0000256" key="3">
    <source>
        <dbReference type="ARBA" id="ARBA00008978"/>
    </source>
</evidence>
<dbReference type="Gene3D" id="3.40.50.2300">
    <property type="match status" value="2"/>
</dbReference>
<evidence type="ECO:0000256" key="10">
    <source>
        <dbReference type="ARBA" id="ARBA00023242"/>
    </source>
</evidence>
<dbReference type="FunFam" id="3.40.50.2300:FF:000066">
    <property type="entry name" value="RNA polymerase II subunit A C-terminal domain phosphatase SSU72"/>
    <property type="match status" value="1"/>
</dbReference>
<evidence type="ECO:0000256" key="2">
    <source>
        <dbReference type="ARBA" id="ARBA00004123"/>
    </source>
</evidence>
<organism evidence="15 16">
    <name type="scientific">Thamnocephalis sphaerospora</name>
    <dbReference type="NCBI Taxonomy" id="78915"/>
    <lineage>
        <taxon>Eukaryota</taxon>
        <taxon>Fungi</taxon>
        <taxon>Fungi incertae sedis</taxon>
        <taxon>Zoopagomycota</taxon>
        <taxon>Zoopagomycotina</taxon>
        <taxon>Zoopagomycetes</taxon>
        <taxon>Zoopagales</taxon>
        <taxon>Sigmoideomycetaceae</taxon>
        <taxon>Thamnocephalis</taxon>
    </lineage>
</organism>